<comment type="function">
    <text evidence="7">Binds to sigma F and blocks its ability to form an RNA polymerase holoenzyme (E-sigma F). Phosphorylates SpoIIAA on a serine residue. This phosphorylation may enable SpoIIAA to act as an anti-anti-sigma factor that counteracts SpoIIAB and thus releases sigma F from inhibition.</text>
</comment>
<dbReference type="RefSeq" id="WP_052220283.1">
    <property type="nucleotide sequence ID" value="NZ_LHUR01000011.1"/>
</dbReference>
<dbReference type="InterPro" id="IPR036890">
    <property type="entry name" value="HATPase_C_sf"/>
</dbReference>
<accession>A0A0L6ZDR3</accession>
<dbReference type="GO" id="GO:0106310">
    <property type="term" value="F:protein serine kinase activity"/>
    <property type="evidence" value="ECO:0007669"/>
    <property type="project" value="RHEA"/>
</dbReference>
<dbReference type="Pfam" id="PF13581">
    <property type="entry name" value="HATPase_c_2"/>
    <property type="match status" value="1"/>
</dbReference>
<dbReference type="SUPFAM" id="SSF55874">
    <property type="entry name" value="ATPase domain of HSP90 chaperone/DNA topoisomerase II/histidine kinase"/>
    <property type="match status" value="1"/>
</dbReference>
<comment type="catalytic activity">
    <reaction evidence="7">
        <text>L-threonyl-[protein] + ATP = O-phospho-L-threonyl-[protein] + ADP + H(+)</text>
        <dbReference type="Rhea" id="RHEA:46608"/>
        <dbReference type="Rhea" id="RHEA-COMP:11060"/>
        <dbReference type="Rhea" id="RHEA-COMP:11605"/>
        <dbReference type="ChEBI" id="CHEBI:15378"/>
        <dbReference type="ChEBI" id="CHEBI:30013"/>
        <dbReference type="ChEBI" id="CHEBI:30616"/>
        <dbReference type="ChEBI" id="CHEBI:61977"/>
        <dbReference type="ChEBI" id="CHEBI:456216"/>
        <dbReference type="EC" id="2.7.11.1"/>
    </reaction>
</comment>
<dbReference type="GO" id="GO:0030435">
    <property type="term" value="P:sporulation resulting in formation of a cellular spore"/>
    <property type="evidence" value="ECO:0007669"/>
    <property type="project" value="UniProtKB-KW"/>
</dbReference>
<dbReference type="EC" id="2.7.11.1" evidence="7"/>
<keyword evidence="2 7" id="KW-0808">Transferase</keyword>
<proteinExistence type="inferred from homology"/>
<dbReference type="InterPro" id="IPR050267">
    <property type="entry name" value="Anti-sigma-factor_SerPK"/>
</dbReference>
<dbReference type="STRING" id="36844.SAMN04488501_10427"/>
<evidence type="ECO:0000313" key="10">
    <source>
        <dbReference type="Proteomes" id="UP000037043"/>
    </source>
</evidence>
<dbReference type="GO" id="GO:0030436">
    <property type="term" value="P:asexual sporulation"/>
    <property type="evidence" value="ECO:0007669"/>
    <property type="project" value="UniProtKB-UniRule"/>
</dbReference>
<comment type="similarity">
    <text evidence="7">Belongs to the anti-sigma-factor family.</text>
</comment>
<dbReference type="AlphaFoldDB" id="A0A0L6ZDR3"/>
<gene>
    <name evidence="7 9" type="primary">spoIIAB</name>
    <name evidence="9" type="ORF">CLHOM_06930</name>
</gene>
<dbReference type="PANTHER" id="PTHR35526">
    <property type="entry name" value="ANTI-SIGMA-F FACTOR RSBW-RELATED"/>
    <property type="match status" value="1"/>
</dbReference>
<dbReference type="NCBIfam" id="TIGR01925">
    <property type="entry name" value="spIIAB"/>
    <property type="match status" value="1"/>
</dbReference>
<dbReference type="GO" id="GO:0016989">
    <property type="term" value="F:sigma factor antagonist activity"/>
    <property type="evidence" value="ECO:0007669"/>
    <property type="project" value="InterPro"/>
</dbReference>
<dbReference type="EMBL" id="LHUR01000011">
    <property type="protein sequence ID" value="KOA21105.1"/>
    <property type="molecule type" value="Genomic_DNA"/>
</dbReference>
<dbReference type="GO" id="GO:0005524">
    <property type="term" value="F:ATP binding"/>
    <property type="evidence" value="ECO:0007669"/>
    <property type="project" value="UniProtKB-KW"/>
</dbReference>
<evidence type="ECO:0000256" key="4">
    <source>
        <dbReference type="ARBA" id="ARBA00022777"/>
    </source>
</evidence>
<keyword evidence="4 7" id="KW-0418">Kinase</keyword>
<dbReference type="InterPro" id="IPR003594">
    <property type="entry name" value="HATPase_dom"/>
</dbReference>
<dbReference type="PATRIC" id="fig|1121318.3.peg.695"/>
<reference evidence="10" key="1">
    <citation type="submission" date="2015-08" db="EMBL/GenBank/DDBJ databases">
        <title>Genome sequence of the strict anaerobe Clostridium homopropionicum LuHBu1 (DSM 5847T).</title>
        <authorList>
            <person name="Poehlein A."/>
            <person name="Beck M."/>
            <person name="Schiel-Bengelsdorf B."/>
            <person name="Bengelsdorf F.R."/>
            <person name="Daniel R."/>
            <person name="Duerre P."/>
        </authorList>
    </citation>
    <scope>NUCLEOTIDE SEQUENCE [LARGE SCALE GENOMIC DNA]</scope>
    <source>
        <strain evidence="10">DSM 5847</strain>
    </source>
</reference>
<comment type="caution">
    <text evidence="9">The sequence shown here is derived from an EMBL/GenBank/DDBJ whole genome shotgun (WGS) entry which is preliminary data.</text>
</comment>
<evidence type="ECO:0000256" key="6">
    <source>
        <dbReference type="ARBA" id="ARBA00022969"/>
    </source>
</evidence>
<protein>
    <recommendedName>
        <fullName evidence="7">Anti-sigma F factor</fullName>
        <ecNumber evidence="7">2.7.11.1</ecNumber>
    </recommendedName>
    <alternativeName>
        <fullName evidence="7">Stage II sporulation protein AB</fullName>
    </alternativeName>
</protein>
<evidence type="ECO:0000313" key="9">
    <source>
        <dbReference type="EMBL" id="KOA21105.1"/>
    </source>
</evidence>
<dbReference type="Gene3D" id="3.30.565.10">
    <property type="entry name" value="Histidine kinase-like ATPase, C-terminal domain"/>
    <property type="match status" value="1"/>
</dbReference>
<dbReference type="GO" id="GO:0004674">
    <property type="term" value="F:protein serine/threonine kinase activity"/>
    <property type="evidence" value="ECO:0007669"/>
    <property type="project" value="UniProtKB-KW"/>
</dbReference>
<evidence type="ECO:0000259" key="8">
    <source>
        <dbReference type="SMART" id="SM00387"/>
    </source>
</evidence>
<evidence type="ECO:0000256" key="1">
    <source>
        <dbReference type="ARBA" id="ARBA00022527"/>
    </source>
</evidence>
<feature type="domain" description="Histidine kinase/HSP90-like ATPase" evidence="8">
    <location>
        <begin position="36"/>
        <end position="140"/>
    </location>
</feature>
<dbReference type="PANTHER" id="PTHR35526:SF3">
    <property type="entry name" value="ANTI-SIGMA-F FACTOR RSBW"/>
    <property type="match status" value="1"/>
</dbReference>
<keyword evidence="10" id="KW-1185">Reference proteome</keyword>
<evidence type="ECO:0000256" key="5">
    <source>
        <dbReference type="ARBA" id="ARBA00022840"/>
    </source>
</evidence>
<organism evidence="9 10">
    <name type="scientific">Clostridium homopropionicum DSM 5847</name>
    <dbReference type="NCBI Taxonomy" id="1121318"/>
    <lineage>
        <taxon>Bacteria</taxon>
        <taxon>Bacillati</taxon>
        <taxon>Bacillota</taxon>
        <taxon>Clostridia</taxon>
        <taxon>Eubacteriales</taxon>
        <taxon>Clostridiaceae</taxon>
        <taxon>Clostridium</taxon>
    </lineage>
</organism>
<keyword evidence="5 7" id="KW-0067">ATP-binding</keyword>
<dbReference type="GO" id="GO:0042174">
    <property type="term" value="P:negative regulation of sporulation resulting in formation of a cellular spore"/>
    <property type="evidence" value="ECO:0007669"/>
    <property type="project" value="InterPro"/>
</dbReference>
<evidence type="ECO:0000256" key="3">
    <source>
        <dbReference type="ARBA" id="ARBA00022741"/>
    </source>
</evidence>
<dbReference type="HAMAP" id="MF_00637">
    <property type="entry name" value="Anti_sigma_F"/>
    <property type="match status" value="1"/>
</dbReference>
<dbReference type="Proteomes" id="UP000037043">
    <property type="component" value="Unassembled WGS sequence"/>
</dbReference>
<evidence type="ECO:0000256" key="2">
    <source>
        <dbReference type="ARBA" id="ARBA00022679"/>
    </source>
</evidence>
<comment type="catalytic activity">
    <reaction evidence="7">
        <text>L-seryl-[protein] + ATP = O-phospho-L-seryl-[protein] + ADP + H(+)</text>
        <dbReference type="Rhea" id="RHEA:17989"/>
        <dbReference type="Rhea" id="RHEA-COMP:9863"/>
        <dbReference type="Rhea" id="RHEA-COMP:11604"/>
        <dbReference type="ChEBI" id="CHEBI:15378"/>
        <dbReference type="ChEBI" id="CHEBI:29999"/>
        <dbReference type="ChEBI" id="CHEBI:30616"/>
        <dbReference type="ChEBI" id="CHEBI:83421"/>
        <dbReference type="ChEBI" id="CHEBI:456216"/>
        <dbReference type="EC" id="2.7.11.1"/>
    </reaction>
</comment>
<dbReference type="InterPro" id="IPR010194">
    <property type="entry name" value="Anti-sigma_F"/>
</dbReference>
<keyword evidence="6 7" id="KW-0749">Sporulation</keyword>
<dbReference type="SMART" id="SM00387">
    <property type="entry name" value="HATPase_c"/>
    <property type="match status" value="1"/>
</dbReference>
<keyword evidence="3 7" id="KW-0547">Nucleotide-binding</keyword>
<evidence type="ECO:0000256" key="7">
    <source>
        <dbReference type="HAMAP-Rule" id="MF_00637"/>
    </source>
</evidence>
<keyword evidence="1 7" id="KW-0723">Serine/threonine-protein kinase</keyword>
<name>A0A0L6ZDR3_9CLOT</name>
<sequence>MSHNKVKIEFLSKSENESFARVAVAAFVSQLDPTIEEITDIKTAVSEAVTNSIIHGYGKEDGIISIESEINDNEVTITVEDKGVGIENVQMAMQPLYTSRPDLERSGMGFTVMETFMDSLSVESEKSSGTKVTMKKKFNSLR</sequence>